<evidence type="ECO:0000256" key="7">
    <source>
        <dbReference type="ARBA" id="ARBA00022833"/>
    </source>
</evidence>
<evidence type="ECO:0000256" key="12">
    <source>
        <dbReference type="PIRSR" id="PIRSR606262-3"/>
    </source>
</evidence>
<dbReference type="PANTHER" id="PTHR11644">
    <property type="entry name" value="CYTIDINE DEAMINASE"/>
    <property type="match status" value="1"/>
</dbReference>
<comment type="catalytic activity">
    <reaction evidence="13">
        <text>2'-deoxycytidine + H2O + H(+) = 2'-deoxyuridine + NH4(+)</text>
        <dbReference type="Rhea" id="RHEA:13433"/>
        <dbReference type="ChEBI" id="CHEBI:15377"/>
        <dbReference type="ChEBI" id="CHEBI:15378"/>
        <dbReference type="ChEBI" id="CHEBI:15698"/>
        <dbReference type="ChEBI" id="CHEBI:16450"/>
        <dbReference type="ChEBI" id="CHEBI:28938"/>
        <dbReference type="EC" id="3.5.4.5"/>
    </reaction>
</comment>
<keyword evidence="7 12" id="KW-0862">Zinc</keyword>
<evidence type="ECO:0000256" key="11">
    <source>
        <dbReference type="PIRSR" id="PIRSR606262-2"/>
    </source>
</evidence>
<dbReference type="GO" id="GO:0042802">
    <property type="term" value="F:identical protein binding"/>
    <property type="evidence" value="ECO:0007669"/>
    <property type="project" value="UniProtKB-ARBA"/>
</dbReference>
<reference evidence="15" key="2">
    <citation type="submission" date="2025-08" db="UniProtKB">
        <authorList>
            <consortium name="Ensembl"/>
        </authorList>
    </citation>
    <scope>IDENTIFICATION</scope>
</reference>
<evidence type="ECO:0000256" key="10">
    <source>
        <dbReference type="PIRSR" id="PIRSR606262-1"/>
    </source>
</evidence>
<dbReference type="GO" id="GO:0072527">
    <property type="term" value="P:pyrimidine-containing compound metabolic process"/>
    <property type="evidence" value="ECO:0007669"/>
    <property type="project" value="UniProtKB-ARBA"/>
</dbReference>
<organism evidence="15 16">
    <name type="scientific">Sphaeramia orbicularis</name>
    <name type="common">orbiculate cardinalfish</name>
    <dbReference type="NCBI Taxonomy" id="375764"/>
    <lineage>
        <taxon>Eukaryota</taxon>
        <taxon>Metazoa</taxon>
        <taxon>Chordata</taxon>
        <taxon>Craniata</taxon>
        <taxon>Vertebrata</taxon>
        <taxon>Euteleostomi</taxon>
        <taxon>Actinopterygii</taxon>
        <taxon>Neopterygii</taxon>
        <taxon>Teleostei</taxon>
        <taxon>Neoteleostei</taxon>
        <taxon>Acanthomorphata</taxon>
        <taxon>Gobiaria</taxon>
        <taxon>Kurtiformes</taxon>
        <taxon>Apogonoidei</taxon>
        <taxon>Apogonidae</taxon>
        <taxon>Apogoninae</taxon>
        <taxon>Sphaeramia</taxon>
    </lineage>
</organism>
<name>A0A672ZZ11_9TELE</name>
<feature type="active site" description="Proton donor" evidence="10">
    <location>
        <position position="95"/>
    </location>
</feature>
<dbReference type="GO" id="GO:0005829">
    <property type="term" value="C:cytosol"/>
    <property type="evidence" value="ECO:0007669"/>
    <property type="project" value="TreeGrafter"/>
</dbReference>
<dbReference type="InterPro" id="IPR006262">
    <property type="entry name" value="Cyt_deam_tetra"/>
</dbReference>
<dbReference type="GO" id="GO:0004126">
    <property type="term" value="F:cytidine deaminase activity"/>
    <property type="evidence" value="ECO:0007669"/>
    <property type="project" value="UniProtKB-UniRule"/>
</dbReference>
<keyword evidence="5 12" id="KW-0479">Metal-binding</keyword>
<feature type="domain" description="CMP/dCMP-type deaminase" evidence="14">
    <location>
        <begin position="41"/>
        <end position="168"/>
    </location>
</feature>
<evidence type="ECO:0000256" key="1">
    <source>
        <dbReference type="ARBA" id="ARBA00001947"/>
    </source>
</evidence>
<dbReference type="Proteomes" id="UP000472271">
    <property type="component" value="Chromosome 5"/>
</dbReference>
<dbReference type="Gene3D" id="3.40.140.10">
    <property type="entry name" value="Cytidine Deaminase, domain 2"/>
    <property type="match status" value="1"/>
</dbReference>
<feature type="binding site" evidence="12">
    <location>
        <position position="93"/>
    </location>
    <ligand>
        <name>Zn(2+)</name>
        <dbReference type="ChEBI" id="CHEBI:29105"/>
        <note>catalytic</note>
    </ligand>
</feature>
<feature type="binding site" evidence="12">
    <location>
        <position position="130"/>
    </location>
    <ligand>
        <name>Zn(2+)</name>
        <dbReference type="ChEBI" id="CHEBI:29105"/>
        <note>catalytic</note>
    </ligand>
</feature>
<gene>
    <name evidence="15" type="primary">cdab</name>
</gene>
<comment type="similarity">
    <text evidence="3 13">Belongs to the cytidine and deoxycytidylate deaminase family.</text>
</comment>
<dbReference type="Pfam" id="PF00383">
    <property type="entry name" value="dCMP_cyt_deam_1"/>
    <property type="match status" value="1"/>
</dbReference>
<dbReference type="FunCoup" id="A0A672ZZ11">
    <property type="interactions" value="107"/>
</dbReference>
<keyword evidence="16" id="KW-1185">Reference proteome</keyword>
<dbReference type="PROSITE" id="PS00903">
    <property type="entry name" value="CYT_DCMP_DEAMINASES_1"/>
    <property type="match status" value="1"/>
</dbReference>
<feature type="binding site" evidence="11">
    <location>
        <begin position="82"/>
        <end position="88"/>
    </location>
    <ligand>
        <name>substrate</name>
    </ligand>
</feature>
<reference evidence="15" key="1">
    <citation type="submission" date="2019-06" db="EMBL/GenBank/DDBJ databases">
        <authorList>
            <consortium name="Wellcome Sanger Institute Data Sharing"/>
        </authorList>
    </citation>
    <scope>NUCLEOTIDE SEQUENCE [LARGE SCALE GENOMIC DNA]</scope>
</reference>
<dbReference type="InterPro" id="IPR016192">
    <property type="entry name" value="APOBEC/CMP_deaminase_Zn-bd"/>
</dbReference>
<keyword evidence="6 13" id="KW-0378">Hydrolase</keyword>
<evidence type="ECO:0000256" key="9">
    <source>
        <dbReference type="ARBA" id="ARBA00049558"/>
    </source>
</evidence>
<protein>
    <recommendedName>
        <fullName evidence="4 13">Cytidine deaminase</fullName>
        <ecNumber evidence="4 13">3.5.4.5</ecNumber>
    </recommendedName>
    <alternativeName>
        <fullName evidence="8 13">Cytidine aminohydrolase</fullName>
    </alternativeName>
</protein>
<accession>A0A672ZZ11</accession>
<reference evidence="15" key="3">
    <citation type="submission" date="2025-09" db="UniProtKB">
        <authorList>
            <consortium name="Ensembl"/>
        </authorList>
    </citation>
    <scope>IDENTIFICATION</scope>
</reference>
<dbReference type="EC" id="3.5.4.5" evidence="4 13"/>
<dbReference type="InterPro" id="IPR050202">
    <property type="entry name" value="Cyt/Deoxycyt_deaminase"/>
</dbReference>
<dbReference type="FunFam" id="3.40.140.10:FF:000008">
    <property type="entry name" value="Cytidine deaminase"/>
    <property type="match status" value="1"/>
</dbReference>
<dbReference type="SUPFAM" id="SSF53927">
    <property type="entry name" value="Cytidine deaminase-like"/>
    <property type="match status" value="1"/>
</dbReference>
<dbReference type="NCBIfam" id="NF004064">
    <property type="entry name" value="PRK05578.1"/>
    <property type="match status" value="1"/>
</dbReference>
<dbReference type="AlphaFoldDB" id="A0A672ZZ11"/>
<dbReference type="GO" id="GO:0055086">
    <property type="term" value="P:nucleobase-containing small molecule metabolic process"/>
    <property type="evidence" value="ECO:0007669"/>
    <property type="project" value="UniProtKB-ARBA"/>
</dbReference>
<evidence type="ECO:0000256" key="6">
    <source>
        <dbReference type="ARBA" id="ARBA00022801"/>
    </source>
</evidence>
<proteinExistence type="inferred from homology"/>
<sequence>MQSFSDSNRTLQPSRATMDKVKFGAEVMHIKDLSGGQLTQDTVKKLILQSQEAKKQAYCPYSKFRVGAALLTLDHRVFTGCNVENACYNLGLCAERNAISKAVSEGYRAFKAIAITSDLSDHFISPCGGCRQFMREFGPNWDVYLSKPDGSYLKMTVDELLPVSFGPEDLSMSKVFNIPNEF</sequence>
<dbReference type="GO" id="GO:0008270">
    <property type="term" value="F:zinc ion binding"/>
    <property type="evidence" value="ECO:0007669"/>
    <property type="project" value="UniProtKB-UniRule"/>
</dbReference>
<feature type="binding site" evidence="12">
    <location>
        <position position="127"/>
    </location>
    <ligand>
        <name>Zn(2+)</name>
        <dbReference type="ChEBI" id="CHEBI:29105"/>
        <note>catalytic</note>
    </ligand>
</feature>
<comment type="function">
    <text evidence="2 13">This enzyme scavenges exogenous and endogenous cytidine and 2'-deoxycytidine for UMP synthesis.</text>
</comment>
<comment type="cofactor">
    <cofactor evidence="1 12 13">
        <name>Zn(2+)</name>
        <dbReference type="ChEBI" id="CHEBI:29105"/>
    </cofactor>
</comment>
<evidence type="ECO:0000256" key="13">
    <source>
        <dbReference type="RuleBase" id="RU364006"/>
    </source>
</evidence>
<dbReference type="PANTHER" id="PTHR11644:SF24">
    <property type="entry name" value="CYTIDINE DEAMINASE"/>
    <property type="match status" value="1"/>
</dbReference>
<evidence type="ECO:0000256" key="5">
    <source>
        <dbReference type="ARBA" id="ARBA00022723"/>
    </source>
</evidence>
<dbReference type="InterPro" id="IPR002125">
    <property type="entry name" value="CMP_dCMP_dom"/>
</dbReference>
<evidence type="ECO:0000256" key="4">
    <source>
        <dbReference type="ARBA" id="ARBA00012783"/>
    </source>
</evidence>
<dbReference type="CDD" id="cd01283">
    <property type="entry name" value="cytidine_deaminase"/>
    <property type="match status" value="1"/>
</dbReference>
<dbReference type="PROSITE" id="PS51747">
    <property type="entry name" value="CYT_DCMP_DEAMINASES_2"/>
    <property type="match status" value="1"/>
</dbReference>
<dbReference type="Ensembl" id="ENSSORT00005022199.1">
    <property type="protein sequence ID" value="ENSSORP00005021553.1"/>
    <property type="gene ID" value="ENSSORG00005010552.1"/>
</dbReference>
<comment type="catalytic activity">
    <reaction evidence="9 13">
        <text>cytidine + H2O + H(+) = uridine + NH4(+)</text>
        <dbReference type="Rhea" id="RHEA:16069"/>
        <dbReference type="ChEBI" id="CHEBI:15377"/>
        <dbReference type="ChEBI" id="CHEBI:15378"/>
        <dbReference type="ChEBI" id="CHEBI:16704"/>
        <dbReference type="ChEBI" id="CHEBI:17562"/>
        <dbReference type="ChEBI" id="CHEBI:28938"/>
        <dbReference type="EC" id="3.5.4.5"/>
    </reaction>
</comment>
<dbReference type="InterPro" id="IPR016193">
    <property type="entry name" value="Cytidine_deaminase-like"/>
</dbReference>
<evidence type="ECO:0000256" key="3">
    <source>
        <dbReference type="ARBA" id="ARBA00006576"/>
    </source>
</evidence>
<dbReference type="NCBIfam" id="TIGR01354">
    <property type="entry name" value="cyt_deam_tetra"/>
    <property type="match status" value="1"/>
</dbReference>
<evidence type="ECO:0000256" key="8">
    <source>
        <dbReference type="ARBA" id="ARBA00032005"/>
    </source>
</evidence>
<evidence type="ECO:0000259" key="14">
    <source>
        <dbReference type="PROSITE" id="PS51747"/>
    </source>
</evidence>
<evidence type="ECO:0000256" key="2">
    <source>
        <dbReference type="ARBA" id="ARBA00003949"/>
    </source>
</evidence>
<evidence type="ECO:0000313" key="15">
    <source>
        <dbReference type="Ensembl" id="ENSSORP00005021553.1"/>
    </source>
</evidence>
<dbReference type="InParanoid" id="A0A672ZZ11"/>
<evidence type="ECO:0000313" key="16">
    <source>
        <dbReference type="Proteomes" id="UP000472271"/>
    </source>
</evidence>